<dbReference type="RefSeq" id="XP_055367956.1">
    <property type="nucleotide sequence ID" value="XM_055511981.1"/>
</dbReference>
<proteinExistence type="predicted"/>
<evidence type="ECO:0000256" key="1">
    <source>
        <dbReference type="SAM" id="MobiDB-lite"/>
    </source>
</evidence>
<protein>
    <submittedName>
        <fullName evidence="3">Dynein axonemal heavy chain 10-like</fullName>
    </submittedName>
</protein>
<feature type="compositionally biased region" description="Basic and acidic residues" evidence="1">
    <location>
        <begin position="209"/>
        <end position="223"/>
    </location>
</feature>
<evidence type="ECO:0000313" key="3">
    <source>
        <dbReference type="RefSeq" id="XP_055367956.1"/>
    </source>
</evidence>
<dbReference type="AlphaFoldDB" id="A0A9W2Y196"/>
<organism evidence="2 3">
    <name type="scientific">Betta splendens</name>
    <name type="common">Siamese fighting fish</name>
    <dbReference type="NCBI Taxonomy" id="158456"/>
    <lineage>
        <taxon>Eukaryota</taxon>
        <taxon>Metazoa</taxon>
        <taxon>Chordata</taxon>
        <taxon>Craniata</taxon>
        <taxon>Vertebrata</taxon>
        <taxon>Euteleostomi</taxon>
        <taxon>Actinopterygii</taxon>
        <taxon>Neopterygii</taxon>
        <taxon>Teleostei</taxon>
        <taxon>Neoteleostei</taxon>
        <taxon>Acanthomorphata</taxon>
        <taxon>Anabantaria</taxon>
        <taxon>Anabantiformes</taxon>
        <taxon>Anabantoidei</taxon>
        <taxon>Osphronemidae</taxon>
        <taxon>Betta</taxon>
    </lineage>
</organism>
<reference evidence="3" key="1">
    <citation type="submission" date="2025-08" db="UniProtKB">
        <authorList>
            <consortium name="RefSeq"/>
        </authorList>
    </citation>
    <scope>IDENTIFICATION</scope>
</reference>
<dbReference type="OrthoDB" id="64868at2759"/>
<name>A0A9W2Y196_BETSP</name>
<feature type="region of interest" description="Disordered" evidence="1">
    <location>
        <begin position="194"/>
        <end position="238"/>
    </location>
</feature>
<dbReference type="GeneID" id="129604651"/>
<dbReference type="Proteomes" id="UP000515150">
    <property type="component" value="Chromosome 9"/>
</dbReference>
<keyword evidence="2" id="KW-1185">Reference proteome</keyword>
<evidence type="ECO:0000313" key="2">
    <source>
        <dbReference type="Proteomes" id="UP000515150"/>
    </source>
</evidence>
<accession>A0A9W2Y196</accession>
<gene>
    <name evidence="3" type="primary">LOC129604651</name>
</gene>
<sequence length="238" mass="27079">MVHNDLRVEWIRRGVSAGFNLSGGPNCFDELLSRRDGEEEEKILRFLNFVSEDDSPSCLLFFKTFREEQIEVEIPEVKNEEASRPQSGTDMTTYTQKKMEQSPSYSTEFQVVYHMELHVAVNEYPEKYLNSCVFYFLRSTRDTISEPLDINEAYVLMPRLFDFGIHSGDPLSVLQNKLANVYIPLLTAHQMKETGGGYQSEAEGPTSGKNERKSSAKSREKAGGGKRGRNRTDKVGDI</sequence>
<dbReference type="KEGG" id="bspl:129604651"/>